<evidence type="ECO:0000313" key="3">
    <source>
        <dbReference type="Proteomes" id="UP000298652"/>
    </source>
</evidence>
<dbReference type="EMBL" id="CM016560">
    <property type="protein sequence ID" value="TKV95211.1"/>
    <property type="molecule type" value="Genomic_DNA"/>
</dbReference>
<organism evidence="2 3">
    <name type="scientific">Setaria viridis</name>
    <name type="common">Green bristlegrass</name>
    <name type="synonym">Setaria italica subsp. viridis</name>
    <dbReference type="NCBI Taxonomy" id="4556"/>
    <lineage>
        <taxon>Eukaryota</taxon>
        <taxon>Viridiplantae</taxon>
        <taxon>Streptophyta</taxon>
        <taxon>Embryophyta</taxon>
        <taxon>Tracheophyta</taxon>
        <taxon>Spermatophyta</taxon>
        <taxon>Magnoliopsida</taxon>
        <taxon>Liliopsida</taxon>
        <taxon>Poales</taxon>
        <taxon>Poaceae</taxon>
        <taxon>PACMAD clade</taxon>
        <taxon>Panicoideae</taxon>
        <taxon>Panicodae</taxon>
        <taxon>Paniceae</taxon>
        <taxon>Cenchrinae</taxon>
        <taxon>Setaria</taxon>
    </lineage>
</organism>
<accession>A0A4U6T2G8</accession>
<feature type="region of interest" description="Disordered" evidence="1">
    <location>
        <begin position="66"/>
        <end position="87"/>
    </location>
</feature>
<proteinExistence type="predicted"/>
<dbReference type="Gramene" id="TKV95211">
    <property type="protein sequence ID" value="TKV95211"/>
    <property type="gene ID" value="SEVIR_9G347350v2"/>
</dbReference>
<gene>
    <name evidence="2" type="ORF">SEVIR_9G347350v2</name>
</gene>
<dbReference type="Proteomes" id="UP000298652">
    <property type="component" value="Chromosome 9"/>
</dbReference>
<dbReference type="AlphaFoldDB" id="A0A4U6T2G8"/>
<reference evidence="2" key="1">
    <citation type="submission" date="2019-03" db="EMBL/GenBank/DDBJ databases">
        <title>WGS assembly of Setaria viridis.</title>
        <authorList>
            <person name="Huang P."/>
            <person name="Jenkins J."/>
            <person name="Grimwood J."/>
            <person name="Barry K."/>
            <person name="Healey A."/>
            <person name="Mamidi S."/>
            <person name="Sreedasyam A."/>
            <person name="Shu S."/>
            <person name="Feldman M."/>
            <person name="Wu J."/>
            <person name="Yu Y."/>
            <person name="Chen C."/>
            <person name="Johnson J."/>
            <person name="Rokhsar D."/>
            <person name="Baxter I."/>
            <person name="Schmutz J."/>
            <person name="Brutnell T."/>
            <person name="Kellogg E."/>
        </authorList>
    </citation>
    <scope>NUCLEOTIDE SEQUENCE [LARGE SCALE GENOMIC DNA]</scope>
</reference>
<sequence>MLRTFLGRALDHVVPNSHPSNSCMSLAVAVRFWNSHLLSREICPRPCASSCRPPARCQLCQRRDVPTAAPASMDRPSISSPPASHRY</sequence>
<keyword evidence="3" id="KW-1185">Reference proteome</keyword>
<feature type="compositionally biased region" description="Polar residues" evidence="1">
    <location>
        <begin position="77"/>
        <end position="87"/>
    </location>
</feature>
<name>A0A4U6T2G8_SETVI</name>
<evidence type="ECO:0000256" key="1">
    <source>
        <dbReference type="SAM" id="MobiDB-lite"/>
    </source>
</evidence>
<protein>
    <submittedName>
        <fullName evidence="2">Uncharacterized protein</fullName>
    </submittedName>
</protein>
<evidence type="ECO:0000313" key="2">
    <source>
        <dbReference type="EMBL" id="TKV95211.1"/>
    </source>
</evidence>